<evidence type="ECO:0000313" key="2">
    <source>
        <dbReference type="EMBL" id="KDO46498.1"/>
    </source>
</evidence>
<keyword evidence="3" id="KW-1185">Reference proteome</keyword>
<gene>
    <name evidence="2" type="ORF">CISIN_1g038279mg</name>
</gene>
<feature type="non-terminal residue" evidence="2">
    <location>
        <position position="202"/>
    </location>
</feature>
<dbReference type="PaxDb" id="2711-XP_006474181.1"/>
<sequence>MSFDFESFPEKMQDNYNYTENELQDGAEEVEDVLSLSELPLDSNDFEEMTRSQPEPPYDDQVFEFVSVDHPSFEMSPAEDIIFCGNKLTPSSSSSFDDSPKHQQTKIASNIYERKKQHRRSESLSEFGSYATRCSQNREVLTMRTSRSLDDQKMGRFSNSKASTDSADKRPAGKPSPRWYFPMFGISKFPPQMDLRDIKSRQ</sequence>
<dbReference type="EMBL" id="KK785206">
    <property type="protein sequence ID" value="KDO46498.1"/>
    <property type="molecule type" value="Genomic_DNA"/>
</dbReference>
<dbReference type="PANTHER" id="PTHR34130:SF8">
    <property type="entry name" value="TRANSMEMBRANE PROTEIN"/>
    <property type="match status" value="1"/>
</dbReference>
<name>A0A067DUG2_CITSI</name>
<evidence type="ECO:0000313" key="3">
    <source>
        <dbReference type="Proteomes" id="UP000027120"/>
    </source>
</evidence>
<evidence type="ECO:0000256" key="1">
    <source>
        <dbReference type="SAM" id="MobiDB-lite"/>
    </source>
</evidence>
<accession>A0A067DUG2</accession>
<feature type="region of interest" description="Disordered" evidence="1">
    <location>
        <begin position="109"/>
        <end position="128"/>
    </location>
</feature>
<dbReference type="AlphaFoldDB" id="A0A067DUG2"/>
<organism evidence="2 3">
    <name type="scientific">Citrus sinensis</name>
    <name type="common">Sweet orange</name>
    <name type="synonym">Citrus aurantium var. sinensis</name>
    <dbReference type="NCBI Taxonomy" id="2711"/>
    <lineage>
        <taxon>Eukaryota</taxon>
        <taxon>Viridiplantae</taxon>
        <taxon>Streptophyta</taxon>
        <taxon>Embryophyta</taxon>
        <taxon>Tracheophyta</taxon>
        <taxon>Spermatophyta</taxon>
        <taxon>Magnoliopsida</taxon>
        <taxon>eudicotyledons</taxon>
        <taxon>Gunneridae</taxon>
        <taxon>Pentapetalae</taxon>
        <taxon>rosids</taxon>
        <taxon>malvids</taxon>
        <taxon>Sapindales</taxon>
        <taxon>Rutaceae</taxon>
        <taxon>Aurantioideae</taxon>
        <taxon>Citrus</taxon>
    </lineage>
</organism>
<protein>
    <submittedName>
        <fullName evidence="2">Uncharacterized protein</fullName>
    </submittedName>
</protein>
<dbReference type="eggNOG" id="ENOG502S8IR">
    <property type="taxonomic scope" value="Eukaryota"/>
</dbReference>
<reference evidence="2 3" key="1">
    <citation type="submission" date="2014-04" db="EMBL/GenBank/DDBJ databases">
        <authorList>
            <consortium name="International Citrus Genome Consortium"/>
            <person name="Gmitter F."/>
            <person name="Chen C."/>
            <person name="Farmerie W."/>
            <person name="Harkins T."/>
            <person name="Desany B."/>
            <person name="Mohiuddin M."/>
            <person name="Kodira C."/>
            <person name="Borodovsky M."/>
            <person name="Lomsadze A."/>
            <person name="Burns P."/>
            <person name="Jenkins J."/>
            <person name="Prochnik S."/>
            <person name="Shu S."/>
            <person name="Chapman J."/>
            <person name="Pitluck S."/>
            <person name="Schmutz J."/>
            <person name="Rokhsar D."/>
        </authorList>
    </citation>
    <scope>NUCLEOTIDE SEQUENCE</scope>
</reference>
<proteinExistence type="predicted"/>
<dbReference type="Proteomes" id="UP000027120">
    <property type="component" value="Unassembled WGS sequence"/>
</dbReference>
<feature type="region of interest" description="Disordered" evidence="1">
    <location>
        <begin position="138"/>
        <end position="183"/>
    </location>
</feature>
<dbReference type="PANTHER" id="PTHR34130">
    <property type="entry name" value="OS08G0243800 PROTEIN"/>
    <property type="match status" value="1"/>
</dbReference>